<dbReference type="SUPFAM" id="SSF52540">
    <property type="entry name" value="P-loop containing nucleoside triphosphate hydrolases"/>
    <property type="match status" value="1"/>
</dbReference>
<sequence length="274" mass="30974">MCSNRWPSSVYGQVVIGPPGSGKTTYCKAMKIFLTETGRETLLINLDPGNEFLSDEYDLDVRQLVDLNTIITDRCLGPNGAMVFCLELLEGQLEKFVNIIKKMLNDKPACKYILFDLPGQAELYTHHECVHNILQRLQTLLKCHLVCVHVVDSQHCVDPGRFLSVLLTTLYSMLRIALPHINVLSKFDLMEQNELFLSFGIDFYTEVLDLHYLLEHMPESSFTSKYNKLSKMLSEVVQDFGLVSFQPLAAQNEASLSNLIRVIDKASGYASSDK</sequence>
<evidence type="ECO:0000256" key="5">
    <source>
        <dbReference type="ARBA" id="ARBA00022801"/>
    </source>
</evidence>
<comment type="function">
    <text evidence="1 8">Small GTPase required for proper localization of RNA polymerase II and III (RNAPII and RNAPIII). May act at an RNAP assembly step prior to nuclear import.</text>
</comment>
<dbReference type="PANTHER" id="PTHR21231">
    <property type="entry name" value="XPA-BINDING PROTEIN 1-RELATED"/>
    <property type="match status" value="1"/>
</dbReference>
<comment type="similarity">
    <text evidence="2 8">Belongs to the GPN-loop GTPase family.</text>
</comment>
<dbReference type="InterPro" id="IPR004130">
    <property type="entry name" value="Gpn"/>
</dbReference>
<keyword evidence="6 8" id="KW-0342">GTP-binding</keyword>
<name>A0A085MWV9_9BILA</name>
<organism evidence="10">
    <name type="scientific">Trichuris suis</name>
    <name type="common">pig whipworm</name>
    <dbReference type="NCBI Taxonomy" id="68888"/>
    <lineage>
        <taxon>Eukaryota</taxon>
        <taxon>Metazoa</taxon>
        <taxon>Ecdysozoa</taxon>
        <taxon>Nematoda</taxon>
        <taxon>Enoplea</taxon>
        <taxon>Dorylaimia</taxon>
        <taxon>Trichinellida</taxon>
        <taxon>Trichuridae</taxon>
        <taxon>Trichuris</taxon>
    </lineage>
</organism>
<evidence type="ECO:0000313" key="9">
    <source>
        <dbReference type="EMBL" id="KFD56872.1"/>
    </source>
</evidence>
<evidence type="ECO:0000256" key="6">
    <source>
        <dbReference type="ARBA" id="ARBA00023134"/>
    </source>
</evidence>
<evidence type="ECO:0000313" key="11">
    <source>
        <dbReference type="Proteomes" id="UP000030764"/>
    </source>
</evidence>
<evidence type="ECO:0000256" key="8">
    <source>
        <dbReference type="RuleBase" id="RU365059"/>
    </source>
</evidence>
<reference evidence="10 11" key="1">
    <citation type="journal article" date="2014" name="Nat. Genet.">
        <title>Genome and transcriptome of the porcine whipworm Trichuris suis.</title>
        <authorList>
            <person name="Jex A.R."/>
            <person name="Nejsum P."/>
            <person name="Schwarz E.M."/>
            <person name="Hu L."/>
            <person name="Young N.D."/>
            <person name="Hall R.S."/>
            <person name="Korhonen P.K."/>
            <person name="Liao S."/>
            <person name="Thamsborg S."/>
            <person name="Xia J."/>
            <person name="Xu P."/>
            <person name="Wang S."/>
            <person name="Scheerlinck J.P."/>
            <person name="Hofmann A."/>
            <person name="Sternberg P.W."/>
            <person name="Wang J."/>
            <person name="Gasser R.B."/>
        </authorList>
    </citation>
    <scope>NUCLEOTIDE SEQUENCE [LARGE SCALE GENOMIC DNA]</scope>
    <source>
        <strain evidence="10">DCEP-RM93F</strain>
        <strain evidence="9">DCEP-RM93M</strain>
    </source>
</reference>
<keyword evidence="11" id="KW-1185">Reference proteome</keyword>
<evidence type="ECO:0000256" key="2">
    <source>
        <dbReference type="ARBA" id="ARBA00005290"/>
    </source>
</evidence>
<comment type="subunit">
    <text evidence="7">Heterodimers with GPN1 or GPN3. Binds to RNA polymerase II (RNAPII).</text>
</comment>
<dbReference type="FunFam" id="3.40.50.300:FF:000338">
    <property type="entry name" value="GPN-loop GTPase 2"/>
    <property type="match status" value="1"/>
</dbReference>
<dbReference type="EMBL" id="KL367614">
    <property type="protein sequence ID" value="KFD61705.1"/>
    <property type="molecule type" value="Genomic_DNA"/>
</dbReference>
<dbReference type="GO" id="GO:0005525">
    <property type="term" value="F:GTP binding"/>
    <property type="evidence" value="ECO:0007669"/>
    <property type="project" value="UniProtKB-KW"/>
</dbReference>
<evidence type="ECO:0000313" key="10">
    <source>
        <dbReference type="EMBL" id="KFD61705.1"/>
    </source>
</evidence>
<dbReference type="PANTHER" id="PTHR21231:SF3">
    <property type="entry name" value="GPN-LOOP GTPASE 2"/>
    <property type="match status" value="1"/>
</dbReference>
<protein>
    <recommendedName>
        <fullName evidence="3 8">GPN-loop GTPase 2</fullName>
    </recommendedName>
</protein>
<accession>A0A085MWV9</accession>
<evidence type="ECO:0000256" key="3">
    <source>
        <dbReference type="ARBA" id="ARBA00014588"/>
    </source>
</evidence>
<dbReference type="Proteomes" id="UP000030764">
    <property type="component" value="Unassembled WGS sequence"/>
</dbReference>
<dbReference type="EMBL" id="KL363191">
    <property type="protein sequence ID" value="KFD56872.1"/>
    <property type="molecule type" value="Genomic_DNA"/>
</dbReference>
<evidence type="ECO:0000256" key="7">
    <source>
        <dbReference type="ARBA" id="ARBA00046611"/>
    </source>
</evidence>
<dbReference type="GO" id="GO:0003924">
    <property type="term" value="F:GTPase activity"/>
    <property type="evidence" value="ECO:0007669"/>
    <property type="project" value="TreeGrafter"/>
</dbReference>
<dbReference type="Gene3D" id="3.40.50.300">
    <property type="entry name" value="P-loop containing nucleotide triphosphate hydrolases"/>
    <property type="match status" value="1"/>
</dbReference>
<dbReference type="GO" id="GO:0005737">
    <property type="term" value="C:cytoplasm"/>
    <property type="evidence" value="ECO:0007669"/>
    <property type="project" value="TreeGrafter"/>
</dbReference>
<dbReference type="AlphaFoldDB" id="A0A085MWV9"/>
<dbReference type="InterPro" id="IPR027417">
    <property type="entry name" value="P-loop_NTPase"/>
</dbReference>
<keyword evidence="5 8" id="KW-0378">Hydrolase</keyword>
<proteinExistence type="inferred from homology"/>
<dbReference type="Proteomes" id="UP000030758">
    <property type="component" value="Unassembled WGS sequence"/>
</dbReference>
<gene>
    <name evidence="9" type="ORF">M513_02129</name>
    <name evidence="10" type="ORF">M514_02129</name>
</gene>
<keyword evidence="4 8" id="KW-0547">Nucleotide-binding</keyword>
<evidence type="ECO:0000256" key="1">
    <source>
        <dbReference type="ARBA" id="ARBA00003181"/>
    </source>
</evidence>
<evidence type="ECO:0000256" key="4">
    <source>
        <dbReference type="ARBA" id="ARBA00022741"/>
    </source>
</evidence>
<dbReference type="Pfam" id="PF03029">
    <property type="entry name" value="ATP_bind_1"/>
    <property type="match status" value="1"/>
</dbReference>